<dbReference type="EMBL" id="STGJ01000011">
    <property type="protein sequence ID" value="TIC81410.1"/>
    <property type="molecule type" value="Genomic_DNA"/>
</dbReference>
<accession>A0A4T0URB8</accession>
<comment type="caution">
    <text evidence="3">The sequence shown here is derived from an EMBL/GenBank/DDBJ whole genome shotgun (WGS) entry which is preliminary data.</text>
</comment>
<protein>
    <recommendedName>
        <fullName evidence="2">Lipoprotein LPP20-like domain-containing protein</fullName>
    </recommendedName>
</protein>
<dbReference type="InterPro" id="IPR024952">
    <property type="entry name" value="LPP20-like_dom"/>
</dbReference>
<sequence>MKVCKSILAGVLAGVSGLAAAGGLPAARTGGWMVVAEAPAGVTSQPAPGRGGTLLGGGYAGVGEPPRVVVQEKVVVKTEAAPVAAFDAYRVRVTGRGAPPFASSLSAPQRRLLAIRASQLDAYRAIAEEVQGFRLTGSSAVSNLIAVNDIFRVYVDAYLRGVRIVSTQVKVDGSAETVAELVLDESFYKAYQNALRQQGALAAAPVQRAAEAMPAPAQPQKLSACTGNGCAWGGDFYLSK</sequence>
<dbReference type="RefSeq" id="WP_136553928.1">
    <property type="nucleotide sequence ID" value="NZ_STGJ01000011.1"/>
</dbReference>
<dbReference type="Proteomes" id="UP000308891">
    <property type="component" value="Unassembled WGS sequence"/>
</dbReference>
<evidence type="ECO:0000313" key="3">
    <source>
        <dbReference type="EMBL" id="TIC81410.1"/>
    </source>
</evidence>
<evidence type="ECO:0000259" key="2">
    <source>
        <dbReference type="Pfam" id="PF02169"/>
    </source>
</evidence>
<feature type="domain" description="Lipoprotein LPP20-like" evidence="2">
    <location>
        <begin position="107"/>
        <end position="181"/>
    </location>
</feature>
<dbReference type="OrthoDB" id="7348506at2"/>
<evidence type="ECO:0000313" key="4">
    <source>
        <dbReference type="Proteomes" id="UP000308891"/>
    </source>
</evidence>
<feature type="signal peptide" evidence="1">
    <location>
        <begin position="1"/>
        <end position="21"/>
    </location>
</feature>
<dbReference type="Pfam" id="PF02169">
    <property type="entry name" value="LPP20"/>
    <property type="match status" value="1"/>
</dbReference>
<keyword evidence="4" id="KW-1185">Reference proteome</keyword>
<gene>
    <name evidence="3" type="ORF">E5K04_10860</name>
</gene>
<dbReference type="AlphaFoldDB" id="A0A4T0URB8"/>
<keyword evidence="1" id="KW-0732">Signal</keyword>
<reference evidence="3 4" key="1">
    <citation type="submission" date="2019-04" db="EMBL/GenBank/DDBJ databases">
        <title>Crenobacter sp. nov.</title>
        <authorList>
            <person name="Shi S."/>
        </authorList>
    </citation>
    <scope>NUCLEOTIDE SEQUENCE [LARGE SCALE GENOMIC DNA]</scope>
    <source>
        <strain evidence="3 4">GY 70310</strain>
    </source>
</reference>
<proteinExistence type="predicted"/>
<feature type="chain" id="PRO_5020828614" description="Lipoprotein LPP20-like domain-containing protein" evidence="1">
    <location>
        <begin position="22"/>
        <end position="240"/>
    </location>
</feature>
<organism evidence="3 4">
    <name type="scientific">Crenobacter intestini</name>
    <dbReference type="NCBI Taxonomy" id="2563443"/>
    <lineage>
        <taxon>Bacteria</taxon>
        <taxon>Pseudomonadati</taxon>
        <taxon>Pseudomonadota</taxon>
        <taxon>Betaproteobacteria</taxon>
        <taxon>Neisseriales</taxon>
        <taxon>Neisseriaceae</taxon>
        <taxon>Crenobacter</taxon>
    </lineage>
</organism>
<evidence type="ECO:0000256" key="1">
    <source>
        <dbReference type="SAM" id="SignalP"/>
    </source>
</evidence>
<name>A0A4T0URB8_9NEIS</name>